<proteinExistence type="predicted"/>
<organism evidence="5 6">
    <name type="scientific">Holothuria leucospilota</name>
    <name type="common">Black long sea cucumber</name>
    <name type="synonym">Mertensiothuria leucospilota</name>
    <dbReference type="NCBI Taxonomy" id="206669"/>
    <lineage>
        <taxon>Eukaryota</taxon>
        <taxon>Metazoa</taxon>
        <taxon>Echinodermata</taxon>
        <taxon>Eleutherozoa</taxon>
        <taxon>Echinozoa</taxon>
        <taxon>Holothuroidea</taxon>
        <taxon>Aspidochirotacea</taxon>
        <taxon>Aspidochirotida</taxon>
        <taxon>Holothuriidae</taxon>
        <taxon>Holothuria</taxon>
    </lineage>
</organism>
<evidence type="ECO:0000313" key="6">
    <source>
        <dbReference type="Proteomes" id="UP001152320"/>
    </source>
</evidence>
<dbReference type="InterPro" id="IPR020845">
    <property type="entry name" value="AMP-binding_CS"/>
</dbReference>
<protein>
    <recommendedName>
        <fullName evidence="3">long-chain-fatty-acid--CoA ligase</fullName>
        <ecNumber evidence="3">6.2.1.3</ecNumber>
    </recommendedName>
</protein>
<dbReference type="GO" id="GO:0005783">
    <property type="term" value="C:endoplasmic reticulum"/>
    <property type="evidence" value="ECO:0007669"/>
    <property type="project" value="TreeGrafter"/>
</dbReference>
<keyword evidence="2" id="KW-0276">Fatty acid metabolism</keyword>
<evidence type="ECO:0000259" key="4">
    <source>
        <dbReference type="Pfam" id="PF00501"/>
    </source>
</evidence>
<dbReference type="PROSITE" id="PS00455">
    <property type="entry name" value="AMP_BINDING"/>
    <property type="match status" value="1"/>
</dbReference>
<evidence type="ECO:0000313" key="5">
    <source>
        <dbReference type="EMBL" id="KAJ8022976.1"/>
    </source>
</evidence>
<dbReference type="EC" id="6.2.1.3" evidence="3"/>
<keyword evidence="6" id="KW-1185">Reference proteome</keyword>
<sequence>MESIRWFAAEHPRIVFGTAAAILFGTSMALKSPPDTDQRKLDFKNQSIKIEGAEGIRVSALNDIKNGEFFKVYDEFENLYDSFLGGEKKSNNGPCLGTKPPDSDTYVWKSYSEVRELALQFGSGLIEKGFKGGDETFVGIYASNREEWAITDIACTAYNIVSVPLYDTLGETSTKFIVNLVGITAVFCDNFKKVNRLLDQKPETESLKLIVVSKDEIPEEVASKGKEVGVELVTYKEMLAIGKKNLRDPTPAKNNDLFTICFTSGTTGDPKGVMLTHANQLCMAASVGAVGISVSSADSHLSYLPLAHSFERTILWVILACGAKYGFYSGDTKKLLEDVATLKPTVFIVVPRVLNRIYDKVTAGVKEANIVKRSLFNWAFASKKAALLKTGEPTKNSVWDSIVFKKLQMLMGGNVRIMVTGAAPINGEVLTFMRVVFGVTVLEGYGQTESTAGATITIAGDTNTGHVGPPLPCCMIKLVDVPEKDYFAKDGKGEICFKGSNVFRGYYKKPDLTAEALDKDGWLHSGDIGMWTENGTLKIIDRKKHIFKLSQGEYVAPEKLENIYVTCPLIAQIFAYGNSNQVRYKTRRLLII</sequence>
<dbReference type="OrthoDB" id="1700726at2759"/>
<dbReference type="GO" id="GO:0016020">
    <property type="term" value="C:membrane"/>
    <property type="evidence" value="ECO:0007669"/>
    <property type="project" value="TreeGrafter"/>
</dbReference>
<dbReference type="PANTHER" id="PTHR43272">
    <property type="entry name" value="LONG-CHAIN-FATTY-ACID--COA LIGASE"/>
    <property type="match status" value="1"/>
</dbReference>
<dbReference type="SUPFAM" id="SSF56801">
    <property type="entry name" value="Acetyl-CoA synthetase-like"/>
    <property type="match status" value="1"/>
</dbReference>
<dbReference type="InterPro" id="IPR000873">
    <property type="entry name" value="AMP-dep_synth/lig_dom"/>
</dbReference>
<evidence type="ECO:0000256" key="1">
    <source>
        <dbReference type="ARBA" id="ARBA00022598"/>
    </source>
</evidence>
<dbReference type="Proteomes" id="UP001152320">
    <property type="component" value="Chromosome 20"/>
</dbReference>
<feature type="domain" description="AMP-dependent synthetase/ligase" evidence="4">
    <location>
        <begin position="104"/>
        <end position="507"/>
    </location>
</feature>
<evidence type="ECO:0000256" key="3">
    <source>
        <dbReference type="ARBA" id="ARBA00026121"/>
    </source>
</evidence>
<accession>A0A9Q0YKE3</accession>
<dbReference type="InterPro" id="IPR042099">
    <property type="entry name" value="ANL_N_sf"/>
</dbReference>
<name>A0A9Q0YKE3_HOLLE</name>
<gene>
    <name evidence="5" type="ORF">HOLleu_38027</name>
</gene>
<dbReference type="Gene3D" id="3.40.50.12780">
    <property type="entry name" value="N-terminal domain of ligase-like"/>
    <property type="match status" value="1"/>
</dbReference>
<comment type="caution">
    <text evidence="5">The sequence shown here is derived from an EMBL/GenBank/DDBJ whole genome shotgun (WGS) entry which is preliminary data.</text>
</comment>
<dbReference type="AlphaFoldDB" id="A0A9Q0YKE3"/>
<keyword evidence="1 5" id="KW-0436">Ligase</keyword>
<dbReference type="Pfam" id="PF00501">
    <property type="entry name" value="AMP-binding"/>
    <property type="match status" value="1"/>
</dbReference>
<dbReference type="GO" id="GO:0004467">
    <property type="term" value="F:long-chain fatty acid-CoA ligase activity"/>
    <property type="evidence" value="ECO:0007669"/>
    <property type="project" value="UniProtKB-EC"/>
</dbReference>
<evidence type="ECO:0000256" key="2">
    <source>
        <dbReference type="ARBA" id="ARBA00022832"/>
    </source>
</evidence>
<reference evidence="5" key="1">
    <citation type="submission" date="2021-10" db="EMBL/GenBank/DDBJ databases">
        <title>Tropical sea cucumber genome reveals ecological adaptation and Cuvierian tubules defense mechanism.</title>
        <authorList>
            <person name="Chen T."/>
        </authorList>
    </citation>
    <scope>NUCLEOTIDE SEQUENCE</scope>
    <source>
        <strain evidence="5">Nanhai2018</strain>
        <tissue evidence="5">Muscle</tissue>
    </source>
</reference>
<dbReference type="PANTHER" id="PTHR43272:SF107">
    <property type="entry name" value="LONG-CHAIN-FATTY-ACID--COA LIGASE 5"/>
    <property type="match status" value="1"/>
</dbReference>
<keyword evidence="2" id="KW-0443">Lipid metabolism</keyword>
<dbReference type="EMBL" id="JAIZAY010000020">
    <property type="protein sequence ID" value="KAJ8022976.1"/>
    <property type="molecule type" value="Genomic_DNA"/>
</dbReference>